<dbReference type="AlphaFoldDB" id="A0A0F9YQD8"/>
<evidence type="ECO:0000313" key="2">
    <source>
        <dbReference type="EMBL" id="KKO06889.1"/>
    </source>
</evidence>
<reference evidence="2" key="1">
    <citation type="journal article" date="2015" name="Nature">
        <title>Complex archaea that bridge the gap between prokaryotes and eukaryotes.</title>
        <authorList>
            <person name="Spang A."/>
            <person name="Saw J.H."/>
            <person name="Jorgensen S.L."/>
            <person name="Zaremba-Niedzwiedzka K."/>
            <person name="Martijn J."/>
            <person name="Lind A.E."/>
            <person name="van Eijk R."/>
            <person name="Schleper C."/>
            <person name="Guy L."/>
            <person name="Ettema T.J."/>
        </authorList>
    </citation>
    <scope>NUCLEOTIDE SEQUENCE</scope>
</reference>
<evidence type="ECO:0000256" key="1">
    <source>
        <dbReference type="SAM" id="Phobius"/>
    </source>
</evidence>
<keyword evidence="1" id="KW-0812">Transmembrane</keyword>
<proteinExistence type="predicted"/>
<keyword evidence="1" id="KW-1133">Transmembrane helix</keyword>
<organism evidence="2">
    <name type="scientific">marine sediment metagenome</name>
    <dbReference type="NCBI Taxonomy" id="412755"/>
    <lineage>
        <taxon>unclassified sequences</taxon>
        <taxon>metagenomes</taxon>
        <taxon>ecological metagenomes</taxon>
    </lineage>
</organism>
<accession>A0A0F9YQD8</accession>
<sequence>MRQWRTTFADKLPASLRSFDWSELRYVSASGYWPLAVYIVVCVGSVVLVLLVSCVLVLPPHINAWHATRATSAVLADEHRAMLVQIASNAARNLSIASRCPHCPILHERLRPAGPMPVVVDRLQEAAALRGITVSAMRPQQLWRQTSVQAFGIELQVHADNAQLLGFLRDIKNMHVALALTQADWQLASSQAQMTLFLLVDSNSASPIVDDVIAAGNRVRFTGKVDAGGQGSSGSDWQRVAYIQRGNRYLEVQRDARGEMRRRSGELVQDGGHQQINVSLRPGVRR</sequence>
<keyword evidence="1" id="KW-0472">Membrane</keyword>
<feature type="transmembrane region" description="Helical" evidence="1">
    <location>
        <begin position="35"/>
        <end position="58"/>
    </location>
</feature>
<comment type="caution">
    <text evidence="2">The sequence shown here is derived from an EMBL/GenBank/DDBJ whole genome shotgun (WGS) entry which is preliminary data.</text>
</comment>
<name>A0A0F9YQD8_9ZZZZ</name>
<gene>
    <name evidence="2" type="ORF">LCGC14_0060730</name>
</gene>
<protein>
    <submittedName>
        <fullName evidence="2">Uncharacterized protein</fullName>
    </submittedName>
</protein>
<dbReference type="EMBL" id="LAZR01000014">
    <property type="protein sequence ID" value="KKO06889.1"/>
    <property type="molecule type" value="Genomic_DNA"/>
</dbReference>